<dbReference type="Pfam" id="PF06985">
    <property type="entry name" value="HET"/>
    <property type="match status" value="1"/>
</dbReference>
<sequence length="570" mass="64975">MTGNPEDPLVCSLTHHKLDGLPEYEALSYTWADNAEPKSVTCDGNILTVQHSVCALMKRIRHPSQAILLWIDAICINQSNVLERNAQVGLMGQIYRGAASVIIWVGEEDERTPVLDQLFDLLYAAVDGDVDAVEALPWRLSAHWTDLAYFLDRPWFTRTWVLQEVCLARQARVHCGSFSWSWERLQRIFGFVYNSQDPWAKLDATGVDRRLQQGVTGFMQRWAREDLGNRNLSLLRLLEASRGALATEAVDKVYGILNLAQDQLDIEVDYEKNAEYVFTDTAIRMLRRGQVELLSHASDGVWNNVRGIPSWVPDWTCYDRPAPLPTSSSVPDADLQAPSEALNTLMAQPQVDDTRGLLTIQAISIDTVHVTGVPWPGNRHIKSPFIPLLDIWEIASLGHTRIQDWHSIFWKLWQLPHERQYVATGENYTAAFMRTIVADTVALPLSCTSWEQLYPAFSQRLWRLRREGAPRVYSELIEEVDGLKQYHEAVKTLCYKRTLFVTEQGLMALGPFFALPFDRIFIIPGVSSPLVLRRTWRGRYRLIGQCYIHGLDVEHTTHTGRGRLKTIVLE</sequence>
<evidence type="ECO:0000259" key="1">
    <source>
        <dbReference type="Pfam" id="PF06985"/>
    </source>
</evidence>
<name>A0AAJ0GA49_9PEZI</name>
<keyword evidence="3" id="KW-1185">Reference proteome</keyword>
<gene>
    <name evidence="2" type="ORF">LTR09_003733</name>
</gene>
<dbReference type="AlphaFoldDB" id="A0AAJ0GA49"/>
<dbReference type="Proteomes" id="UP001271007">
    <property type="component" value="Unassembled WGS sequence"/>
</dbReference>
<feature type="domain" description="Heterokaryon incompatibility" evidence="1">
    <location>
        <begin position="24"/>
        <end position="164"/>
    </location>
</feature>
<dbReference type="InterPro" id="IPR052895">
    <property type="entry name" value="HetReg/Transcr_Mod"/>
</dbReference>
<organism evidence="2 3">
    <name type="scientific">Extremus antarcticus</name>
    <dbReference type="NCBI Taxonomy" id="702011"/>
    <lineage>
        <taxon>Eukaryota</taxon>
        <taxon>Fungi</taxon>
        <taxon>Dikarya</taxon>
        <taxon>Ascomycota</taxon>
        <taxon>Pezizomycotina</taxon>
        <taxon>Dothideomycetes</taxon>
        <taxon>Dothideomycetidae</taxon>
        <taxon>Mycosphaerellales</taxon>
        <taxon>Extremaceae</taxon>
        <taxon>Extremus</taxon>
    </lineage>
</organism>
<protein>
    <recommendedName>
        <fullName evidence="1">Heterokaryon incompatibility domain-containing protein</fullName>
    </recommendedName>
</protein>
<comment type="caution">
    <text evidence="2">The sequence shown here is derived from an EMBL/GenBank/DDBJ whole genome shotgun (WGS) entry which is preliminary data.</text>
</comment>
<reference evidence="2" key="1">
    <citation type="submission" date="2023-04" db="EMBL/GenBank/DDBJ databases">
        <title>Black Yeasts Isolated from many extreme environments.</title>
        <authorList>
            <person name="Coleine C."/>
            <person name="Stajich J.E."/>
            <person name="Selbmann L."/>
        </authorList>
    </citation>
    <scope>NUCLEOTIDE SEQUENCE</scope>
    <source>
        <strain evidence="2">CCFEE 5312</strain>
    </source>
</reference>
<dbReference type="PANTHER" id="PTHR24148:SF64">
    <property type="entry name" value="HETEROKARYON INCOMPATIBILITY DOMAIN-CONTAINING PROTEIN"/>
    <property type="match status" value="1"/>
</dbReference>
<evidence type="ECO:0000313" key="3">
    <source>
        <dbReference type="Proteomes" id="UP001271007"/>
    </source>
</evidence>
<dbReference type="EMBL" id="JAWDJX010000009">
    <property type="protein sequence ID" value="KAK3055180.1"/>
    <property type="molecule type" value="Genomic_DNA"/>
</dbReference>
<proteinExistence type="predicted"/>
<accession>A0AAJ0GA49</accession>
<dbReference type="PANTHER" id="PTHR24148">
    <property type="entry name" value="ANKYRIN REPEAT DOMAIN-CONTAINING PROTEIN 39 HOMOLOG-RELATED"/>
    <property type="match status" value="1"/>
</dbReference>
<dbReference type="InterPro" id="IPR010730">
    <property type="entry name" value="HET"/>
</dbReference>
<evidence type="ECO:0000313" key="2">
    <source>
        <dbReference type="EMBL" id="KAK3055180.1"/>
    </source>
</evidence>